<dbReference type="PANTHER" id="PTHR43283:SF7">
    <property type="entry name" value="BETA-LACTAMASE-RELATED DOMAIN-CONTAINING PROTEIN"/>
    <property type="match status" value="1"/>
</dbReference>
<feature type="region of interest" description="Disordered" evidence="1">
    <location>
        <begin position="27"/>
        <end position="60"/>
    </location>
</feature>
<dbReference type="SUPFAM" id="SSF56601">
    <property type="entry name" value="beta-lactamase/transpeptidase-like"/>
    <property type="match status" value="1"/>
</dbReference>
<feature type="domain" description="Beta-lactamase-related" evidence="3">
    <location>
        <begin position="79"/>
        <end position="342"/>
    </location>
</feature>
<feature type="compositionally biased region" description="Polar residues" evidence="1">
    <location>
        <begin position="27"/>
        <end position="41"/>
    </location>
</feature>
<feature type="chain" id="PRO_5038712829" evidence="2">
    <location>
        <begin position="22"/>
        <end position="360"/>
    </location>
</feature>
<dbReference type="Gene3D" id="3.40.710.10">
    <property type="entry name" value="DD-peptidase/beta-lactamase superfamily"/>
    <property type="match status" value="1"/>
</dbReference>
<feature type="signal peptide" evidence="2">
    <location>
        <begin position="1"/>
        <end position="21"/>
    </location>
</feature>
<dbReference type="PANTHER" id="PTHR43283">
    <property type="entry name" value="BETA-LACTAMASE-RELATED"/>
    <property type="match status" value="1"/>
</dbReference>
<sequence>MKKRIAACFILVMLFSLCACARQNVNSTEPQTSGTTVSTTAAPPAWQRQKDSPQNQGVDPAVLNDVHETFDSFPLLSSVIVRNGYIVDEYYKDGYDENSVFVLNSASKSVTSALIGIAVDMGLIESVDVPISTYFPQVLENGGYWAEITIRHLLTHTSGIDMSDTADWYDWRSSANWVQYILDRSVTSRPGTVFNYSTGNTHLLSAILQQASGMTLEEFGKRYLFDPMEMNSASVSADAQGISDGGNGVSMNIYDMAKFGMLYLNGGEWLGSQLVSRDWVTQSTTVQFERDSGSADYGYQWWVRTFGDHDYPAYFAQGHAGQYIFVVPDLQLVIAMTSNYEGATSIYWRMVNQIVNACSE</sequence>
<dbReference type="InterPro" id="IPR012338">
    <property type="entry name" value="Beta-lactam/transpept-like"/>
</dbReference>
<organism evidence="4 5">
    <name type="scientific">Candidatus Eubacterium faecale</name>
    <dbReference type="NCBI Taxonomy" id="2838568"/>
    <lineage>
        <taxon>Bacteria</taxon>
        <taxon>Bacillati</taxon>
        <taxon>Bacillota</taxon>
        <taxon>Clostridia</taxon>
        <taxon>Eubacteriales</taxon>
        <taxon>Eubacteriaceae</taxon>
        <taxon>Eubacterium</taxon>
    </lineage>
</organism>
<dbReference type="InterPro" id="IPR001466">
    <property type="entry name" value="Beta-lactam-related"/>
</dbReference>
<evidence type="ECO:0000259" key="3">
    <source>
        <dbReference type="Pfam" id="PF00144"/>
    </source>
</evidence>
<proteinExistence type="predicted"/>
<dbReference type="AlphaFoldDB" id="A0A9D2MI06"/>
<keyword evidence="2" id="KW-0732">Signal</keyword>
<comment type="caution">
    <text evidence="4">The sequence shown here is derived from an EMBL/GenBank/DDBJ whole genome shotgun (WGS) entry which is preliminary data.</text>
</comment>
<accession>A0A9D2MI06</accession>
<name>A0A9D2MI06_9FIRM</name>
<dbReference type="EMBL" id="DWXN01000003">
    <property type="protein sequence ID" value="HJB74394.1"/>
    <property type="molecule type" value="Genomic_DNA"/>
</dbReference>
<protein>
    <submittedName>
        <fullName evidence="4">Beta-lactamase family protein</fullName>
    </submittedName>
</protein>
<gene>
    <name evidence="4" type="ORF">IAA37_01810</name>
</gene>
<evidence type="ECO:0000313" key="5">
    <source>
        <dbReference type="Proteomes" id="UP000823877"/>
    </source>
</evidence>
<dbReference type="Proteomes" id="UP000823877">
    <property type="component" value="Unassembled WGS sequence"/>
</dbReference>
<reference evidence="4" key="2">
    <citation type="submission" date="2021-04" db="EMBL/GenBank/DDBJ databases">
        <authorList>
            <person name="Gilroy R."/>
        </authorList>
    </citation>
    <scope>NUCLEOTIDE SEQUENCE</scope>
    <source>
        <strain evidence="4">CHK188-16595</strain>
    </source>
</reference>
<evidence type="ECO:0000256" key="1">
    <source>
        <dbReference type="SAM" id="MobiDB-lite"/>
    </source>
</evidence>
<evidence type="ECO:0000313" key="4">
    <source>
        <dbReference type="EMBL" id="HJB74394.1"/>
    </source>
</evidence>
<reference evidence="4" key="1">
    <citation type="journal article" date="2021" name="PeerJ">
        <title>Extensive microbial diversity within the chicken gut microbiome revealed by metagenomics and culture.</title>
        <authorList>
            <person name="Gilroy R."/>
            <person name="Ravi A."/>
            <person name="Getino M."/>
            <person name="Pursley I."/>
            <person name="Horton D.L."/>
            <person name="Alikhan N.F."/>
            <person name="Baker D."/>
            <person name="Gharbi K."/>
            <person name="Hall N."/>
            <person name="Watson M."/>
            <person name="Adriaenssens E.M."/>
            <person name="Foster-Nyarko E."/>
            <person name="Jarju S."/>
            <person name="Secka A."/>
            <person name="Antonio M."/>
            <person name="Oren A."/>
            <person name="Chaudhuri R.R."/>
            <person name="La Ragione R."/>
            <person name="Hildebrand F."/>
            <person name="Pallen M.J."/>
        </authorList>
    </citation>
    <scope>NUCLEOTIDE SEQUENCE</scope>
    <source>
        <strain evidence="4">CHK188-16595</strain>
    </source>
</reference>
<evidence type="ECO:0000256" key="2">
    <source>
        <dbReference type="SAM" id="SignalP"/>
    </source>
</evidence>
<dbReference type="PROSITE" id="PS51257">
    <property type="entry name" value="PROKAR_LIPOPROTEIN"/>
    <property type="match status" value="1"/>
</dbReference>
<dbReference type="Pfam" id="PF00144">
    <property type="entry name" value="Beta-lactamase"/>
    <property type="match status" value="1"/>
</dbReference>
<dbReference type="InterPro" id="IPR050789">
    <property type="entry name" value="Diverse_Enzym_Activities"/>
</dbReference>